<feature type="non-terminal residue" evidence="1">
    <location>
        <position position="80"/>
    </location>
</feature>
<feature type="non-terminal residue" evidence="1">
    <location>
        <position position="1"/>
    </location>
</feature>
<reference evidence="1" key="1">
    <citation type="journal article" date="2020" name="New Phytol.">
        <title>Comparative genomics reveals dynamic genome evolution in host specialist ectomycorrhizal fungi.</title>
        <authorList>
            <person name="Lofgren L.A."/>
            <person name="Nguyen N.H."/>
            <person name="Vilgalys R."/>
            <person name="Ruytinx J."/>
            <person name="Liao H.L."/>
            <person name="Branco S."/>
            <person name="Kuo A."/>
            <person name="LaButti K."/>
            <person name="Lipzen A."/>
            <person name="Andreopoulos W."/>
            <person name="Pangilinan J."/>
            <person name="Riley R."/>
            <person name="Hundley H."/>
            <person name="Na H."/>
            <person name="Barry K."/>
            <person name="Grigoriev I.V."/>
            <person name="Stajich J.E."/>
            <person name="Kennedy P.G."/>
        </authorList>
    </citation>
    <scope>NUCLEOTIDE SEQUENCE</scope>
    <source>
        <strain evidence="1">DOB743</strain>
    </source>
</reference>
<comment type="caution">
    <text evidence="1">The sequence shown here is derived from an EMBL/GenBank/DDBJ whole genome shotgun (WGS) entry which is preliminary data.</text>
</comment>
<evidence type="ECO:0000313" key="1">
    <source>
        <dbReference type="EMBL" id="KAG1775761.1"/>
    </source>
</evidence>
<organism evidence="1 2">
    <name type="scientific">Suillus placidus</name>
    <dbReference type="NCBI Taxonomy" id="48579"/>
    <lineage>
        <taxon>Eukaryota</taxon>
        <taxon>Fungi</taxon>
        <taxon>Dikarya</taxon>
        <taxon>Basidiomycota</taxon>
        <taxon>Agaricomycotina</taxon>
        <taxon>Agaricomycetes</taxon>
        <taxon>Agaricomycetidae</taxon>
        <taxon>Boletales</taxon>
        <taxon>Suillineae</taxon>
        <taxon>Suillaceae</taxon>
        <taxon>Suillus</taxon>
    </lineage>
</organism>
<protein>
    <submittedName>
        <fullName evidence="1">Uncharacterized protein</fullName>
    </submittedName>
</protein>
<dbReference type="Proteomes" id="UP000714275">
    <property type="component" value="Unassembled WGS sequence"/>
</dbReference>
<dbReference type="OrthoDB" id="2679880at2759"/>
<dbReference type="AlphaFoldDB" id="A0A9P6ZSM7"/>
<evidence type="ECO:0000313" key="2">
    <source>
        <dbReference type="Proteomes" id="UP000714275"/>
    </source>
</evidence>
<accession>A0A9P6ZSM7</accession>
<proteinExistence type="predicted"/>
<sequence>ITERKCARTVAALAIELSIPHLQELIGSFLFEQLHPRDPHDHATIPADSFPVYDGKVSVVNSASSRFYAPSDLSGIRGMQ</sequence>
<dbReference type="EMBL" id="JABBWD010000031">
    <property type="protein sequence ID" value="KAG1775761.1"/>
    <property type="molecule type" value="Genomic_DNA"/>
</dbReference>
<gene>
    <name evidence="1" type="ORF">EV702DRAFT_933276</name>
</gene>
<name>A0A9P6ZSM7_9AGAM</name>
<keyword evidence="2" id="KW-1185">Reference proteome</keyword>